<evidence type="ECO:0000259" key="2">
    <source>
        <dbReference type="Pfam" id="PF13649"/>
    </source>
</evidence>
<evidence type="ECO:0000256" key="1">
    <source>
        <dbReference type="ARBA" id="ARBA00022679"/>
    </source>
</evidence>
<accession>A0A1I2DU13</accession>
<dbReference type="AlphaFoldDB" id="A0A1I2DU13"/>
<evidence type="ECO:0000313" key="3">
    <source>
        <dbReference type="EMBL" id="SFE83753.1"/>
    </source>
</evidence>
<evidence type="ECO:0000313" key="4">
    <source>
        <dbReference type="Proteomes" id="UP000199516"/>
    </source>
</evidence>
<reference evidence="3 4" key="1">
    <citation type="submission" date="2016-10" db="EMBL/GenBank/DDBJ databases">
        <authorList>
            <person name="de Groot N.N."/>
        </authorList>
    </citation>
    <scope>NUCLEOTIDE SEQUENCE [LARGE SCALE GENOMIC DNA]</scope>
    <source>
        <strain evidence="3 4">DSM 23995</strain>
    </source>
</reference>
<keyword evidence="4" id="KW-1185">Reference proteome</keyword>
<dbReference type="GO" id="GO:0032259">
    <property type="term" value="P:methylation"/>
    <property type="evidence" value="ECO:0007669"/>
    <property type="project" value="UniProtKB-KW"/>
</dbReference>
<dbReference type="Proteomes" id="UP000199516">
    <property type="component" value="Unassembled WGS sequence"/>
</dbReference>
<gene>
    <name evidence="3" type="ORF">SAMN05192532_104297</name>
</gene>
<dbReference type="InterPro" id="IPR029063">
    <property type="entry name" value="SAM-dependent_MTases_sf"/>
</dbReference>
<dbReference type="EMBL" id="FONT01000004">
    <property type="protein sequence ID" value="SFE83753.1"/>
    <property type="molecule type" value="Genomic_DNA"/>
</dbReference>
<dbReference type="RefSeq" id="WP_091661702.1">
    <property type="nucleotide sequence ID" value="NZ_FONT01000004.1"/>
</dbReference>
<organism evidence="3 4">
    <name type="scientific">Alteribacillus iranensis</name>
    <dbReference type="NCBI Taxonomy" id="930128"/>
    <lineage>
        <taxon>Bacteria</taxon>
        <taxon>Bacillati</taxon>
        <taxon>Bacillota</taxon>
        <taxon>Bacilli</taxon>
        <taxon>Bacillales</taxon>
        <taxon>Bacillaceae</taxon>
        <taxon>Alteribacillus</taxon>
    </lineage>
</organism>
<dbReference type="InterPro" id="IPR041698">
    <property type="entry name" value="Methyltransf_25"/>
</dbReference>
<keyword evidence="1 3" id="KW-0808">Transferase</keyword>
<sequence>MTKHWDERFGREEYVYGVTPNLFIQEQAHRLTESSTVAAFAEGEGRNAVYLASQGHHVTAYDYSVNGLQKTTQLAERENVRIETIQKDLVADTIPQETFDAAIMVFGHFMKEDQQLVLEKVISSVKPGGIIMFEVYSEKQLEYQTGGPKMKDMLYDPHDILTWTKDYKVLHFFYGEQHREEGLFHTGLGHVIQGVITK</sequence>
<dbReference type="SUPFAM" id="SSF53335">
    <property type="entry name" value="S-adenosyl-L-methionine-dependent methyltransferases"/>
    <property type="match status" value="1"/>
</dbReference>
<name>A0A1I2DU13_9BACI</name>
<dbReference type="GO" id="GO:0008168">
    <property type="term" value="F:methyltransferase activity"/>
    <property type="evidence" value="ECO:0007669"/>
    <property type="project" value="UniProtKB-KW"/>
</dbReference>
<dbReference type="OrthoDB" id="9804312at2"/>
<dbReference type="Gene3D" id="3.40.50.150">
    <property type="entry name" value="Vaccinia Virus protein VP39"/>
    <property type="match status" value="1"/>
</dbReference>
<dbReference type="PANTHER" id="PTHR43861:SF3">
    <property type="entry name" value="PUTATIVE (AFU_ORTHOLOGUE AFUA_2G14390)-RELATED"/>
    <property type="match status" value="1"/>
</dbReference>
<protein>
    <submittedName>
        <fullName evidence="3">Methyltransferase domain-containing protein</fullName>
    </submittedName>
</protein>
<feature type="domain" description="Methyltransferase" evidence="2">
    <location>
        <begin position="40"/>
        <end position="129"/>
    </location>
</feature>
<keyword evidence="3" id="KW-0489">Methyltransferase</keyword>
<proteinExistence type="predicted"/>
<dbReference type="CDD" id="cd02440">
    <property type="entry name" value="AdoMet_MTases"/>
    <property type="match status" value="1"/>
</dbReference>
<dbReference type="PANTHER" id="PTHR43861">
    <property type="entry name" value="TRANS-ACONITATE 2-METHYLTRANSFERASE-RELATED"/>
    <property type="match status" value="1"/>
</dbReference>
<dbReference type="Pfam" id="PF13649">
    <property type="entry name" value="Methyltransf_25"/>
    <property type="match status" value="1"/>
</dbReference>
<dbReference type="STRING" id="930128.SAMN05192532_104297"/>